<dbReference type="AlphaFoldDB" id="A0A4U9HP48"/>
<reference evidence="1 2" key="1">
    <citation type="submission" date="2019-05" db="EMBL/GenBank/DDBJ databases">
        <authorList>
            <consortium name="Pathogen Informatics"/>
        </authorList>
    </citation>
    <scope>NUCLEOTIDE SEQUENCE [LARGE SCALE GENOMIC DNA]</scope>
    <source>
        <strain evidence="1 2">NCTC13032</strain>
    </source>
</reference>
<protein>
    <submittedName>
        <fullName evidence="1">Uncharacterized protein</fullName>
    </submittedName>
</protein>
<proteinExistence type="predicted"/>
<evidence type="ECO:0000313" key="1">
    <source>
        <dbReference type="EMBL" id="VTP65256.1"/>
    </source>
</evidence>
<sequence>MHPACFIHLAHGGIDDRVAGLSILPGPQLSLVCLPLDVIRPTNEGSIFTQIRVIRHQVAIKLSPDQFI</sequence>
<gene>
    <name evidence="1" type="ORF">NCTC13032_01929</name>
</gene>
<name>A0A4U9HP48_9ENTR</name>
<evidence type="ECO:0000313" key="2">
    <source>
        <dbReference type="Proteomes" id="UP000310719"/>
    </source>
</evidence>
<dbReference type="Proteomes" id="UP000310719">
    <property type="component" value="Chromosome"/>
</dbReference>
<accession>A0A4U9HP48</accession>
<dbReference type="EMBL" id="LR590464">
    <property type="protein sequence ID" value="VTP65256.1"/>
    <property type="molecule type" value="Genomic_DNA"/>
</dbReference>
<organism evidence="1 2">
    <name type="scientific">Leclercia adecarboxylata</name>
    <dbReference type="NCBI Taxonomy" id="83655"/>
    <lineage>
        <taxon>Bacteria</taxon>
        <taxon>Pseudomonadati</taxon>
        <taxon>Pseudomonadota</taxon>
        <taxon>Gammaproteobacteria</taxon>
        <taxon>Enterobacterales</taxon>
        <taxon>Enterobacteriaceae</taxon>
        <taxon>Leclercia</taxon>
    </lineage>
</organism>